<evidence type="ECO:0000256" key="6">
    <source>
        <dbReference type="ARBA" id="ARBA00022989"/>
    </source>
</evidence>
<evidence type="ECO:0000256" key="7">
    <source>
        <dbReference type="ARBA" id="ARBA00023136"/>
    </source>
</evidence>
<dbReference type="GO" id="GO:0034204">
    <property type="term" value="P:lipid translocation"/>
    <property type="evidence" value="ECO:0007669"/>
    <property type="project" value="TreeGrafter"/>
</dbReference>
<protein>
    <recommendedName>
        <fullName evidence="8">Probable lipid II flippase MurJ</fullName>
    </recommendedName>
</protein>
<dbReference type="CDD" id="cd13123">
    <property type="entry name" value="MATE_MurJ_like"/>
    <property type="match status" value="1"/>
</dbReference>
<feature type="transmembrane region" description="Helical" evidence="8">
    <location>
        <begin position="313"/>
        <end position="335"/>
    </location>
</feature>
<feature type="transmembrane region" description="Helical" evidence="8">
    <location>
        <begin position="450"/>
        <end position="470"/>
    </location>
</feature>
<comment type="function">
    <text evidence="8 9">Involved in peptidoglycan biosynthesis. Transports lipid-linked peptidoglycan precursors from the inner to the outer leaflet of the cytoplasmic membrane.</text>
</comment>
<dbReference type="PANTHER" id="PTHR47019">
    <property type="entry name" value="LIPID II FLIPPASE MURJ"/>
    <property type="match status" value="1"/>
</dbReference>
<keyword evidence="3 8" id="KW-0812">Transmembrane</keyword>
<feature type="transmembrane region" description="Helical" evidence="8">
    <location>
        <begin position="134"/>
        <end position="155"/>
    </location>
</feature>
<dbReference type="PIRSF" id="PIRSF002869">
    <property type="entry name" value="MviN"/>
    <property type="match status" value="1"/>
</dbReference>
<dbReference type="OrthoDB" id="9804143at2"/>
<dbReference type="AlphaFoldDB" id="A0A1I5A572"/>
<gene>
    <name evidence="8" type="primary">murJ</name>
    <name evidence="10" type="ORF">SAMN04488695_102334</name>
</gene>
<dbReference type="Proteomes" id="UP000181899">
    <property type="component" value="Unassembled WGS sequence"/>
</dbReference>
<feature type="transmembrane region" description="Helical" evidence="8">
    <location>
        <begin position="355"/>
        <end position="379"/>
    </location>
</feature>
<feature type="transmembrane region" description="Helical" evidence="8">
    <location>
        <begin position="273"/>
        <end position="293"/>
    </location>
</feature>
<evidence type="ECO:0000256" key="2">
    <source>
        <dbReference type="ARBA" id="ARBA00022475"/>
    </source>
</evidence>
<keyword evidence="4 8" id="KW-0133">Cell shape</keyword>
<dbReference type="HAMAP" id="MF_02078">
    <property type="entry name" value="MurJ_MviN"/>
    <property type="match status" value="1"/>
</dbReference>
<comment type="subcellular location">
    <subcellularLocation>
        <location evidence="1 8">Cell membrane</location>
        <topology evidence="1 8">Multi-pass membrane protein</topology>
    </subcellularLocation>
</comment>
<evidence type="ECO:0000256" key="1">
    <source>
        <dbReference type="ARBA" id="ARBA00004651"/>
    </source>
</evidence>
<evidence type="ECO:0000256" key="8">
    <source>
        <dbReference type="HAMAP-Rule" id="MF_02078"/>
    </source>
</evidence>
<feature type="transmembrane region" description="Helical" evidence="8">
    <location>
        <begin position="409"/>
        <end position="429"/>
    </location>
</feature>
<dbReference type="PANTHER" id="PTHR47019:SF1">
    <property type="entry name" value="LIPID II FLIPPASE MURJ"/>
    <property type="match status" value="1"/>
</dbReference>
<dbReference type="RefSeq" id="WP_083422659.1">
    <property type="nucleotide sequence ID" value="NZ_FOVK01000002.1"/>
</dbReference>
<feature type="transmembrane region" description="Helical" evidence="8">
    <location>
        <begin position="55"/>
        <end position="76"/>
    </location>
</feature>
<dbReference type="GO" id="GO:0015648">
    <property type="term" value="F:lipid-linked peptidoglycan transporter activity"/>
    <property type="evidence" value="ECO:0007669"/>
    <property type="project" value="UniProtKB-UniRule"/>
</dbReference>
<evidence type="ECO:0000313" key="11">
    <source>
        <dbReference type="Proteomes" id="UP000181899"/>
    </source>
</evidence>
<sequence length="520" mass="56745">MKEDGFVRNTMKKNIALIMLITILSKFIGFFREIALTYFYGASATSDVYLVAQSIPVTFFGMIGAGIAVSFIPIYNNALKAGGKKEANAFTSRITNLVFLISTLIVAVVLLFTKPVVMLFASGFSSEVMDMAVSFTRITIFAVYFTGALAVFNAYLQIHNSFLVTAFLGIPMNFVAIISFFIASKSNDHVLAYGVIASYIIQMFILIPEVLKHKFNYTPLFSPKNEYVKALLILAIPVILSTSVNQINVLVDKNIASNITTGGISALNYANRLFGFIQGLFVAPIITVIYPNISRMVVDNKEDGVKKTLHETIVTVSLLVIPATIGAMIFAEPIVNFLFLRGQFDAVAAAMTSDALFYYALGLLPFSLWSIINIVFYSYNDTKTPMILGFVSVVLNVALNLLLSYFIGIGGLALASSISSIVTTIVLLRSLRKKMPTLKFRNTATTMVKILAMSLLMGLVAFGTYGVLHGTVSDNLALVLSVGVGVIVYGLSILLLKIPEVESILSLGKEKLKNLRNRGR</sequence>
<dbReference type="NCBIfam" id="TIGR01695">
    <property type="entry name" value="murJ_mviN"/>
    <property type="match status" value="1"/>
</dbReference>
<organism evidence="10 11">
    <name type="scientific">Proteiniclasticum ruminis</name>
    <dbReference type="NCBI Taxonomy" id="398199"/>
    <lineage>
        <taxon>Bacteria</taxon>
        <taxon>Bacillati</taxon>
        <taxon>Bacillota</taxon>
        <taxon>Clostridia</taxon>
        <taxon>Eubacteriales</taxon>
        <taxon>Clostridiaceae</taxon>
        <taxon>Proteiniclasticum</taxon>
    </lineage>
</organism>
<dbReference type="InterPro" id="IPR004268">
    <property type="entry name" value="MurJ"/>
</dbReference>
<keyword evidence="8 9" id="KW-0813">Transport</keyword>
<feature type="transmembrane region" description="Helical" evidence="8">
    <location>
        <begin position="97"/>
        <end position="122"/>
    </location>
</feature>
<keyword evidence="11" id="KW-1185">Reference proteome</keyword>
<dbReference type="EMBL" id="FOVK01000002">
    <property type="protein sequence ID" value="SFN57721.1"/>
    <property type="molecule type" value="Genomic_DNA"/>
</dbReference>
<feature type="transmembrane region" description="Helical" evidence="8">
    <location>
        <begin position="190"/>
        <end position="207"/>
    </location>
</feature>
<keyword evidence="7 8" id="KW-0472">Membrane</keyword>
<dbReference type="PRINTS" id="PR01806">
    <property type="entry name" value="VIRFACTRMVIN"/>
</dbReference>
<keyword evidence="5 8" id="KW-0573">Peptidoglycan synthesis</keyword>
<dbReference type="GO" id="GO:0009252">
    <property type="term" value="P:peptidoglycan biosynthetic process"/>
    <property type="evidence" value="ECO:0007669"/>
    <property type="project" value="UniProtKB-UniRule"/>
</dbReference>
<comment type="pathway">
    <text evidence="8">Cell wall biogenesis; peptidoglycan biosynthesis.</text>
</comment>
<dbReference type="InterPro" id="IPR051050">
    <property type="entry name" value="Lipid_II_flippase_MurJ/MviN"/>
</dbReference>
<evidence type="ECO:0000256" key="3">
    <source>
        <dbReference type="ARBA" id="ARBA00022692"/>
    </source>
</evidence>
<name>A0A1I5A572_9CLOT</name>
<accession>A0A1I5A572</accession>
<proteinExistence type="inferred from homology"/>
<evidence type="ECO:0000256" key="5">
    <source>
        <dbReference type="ARBA" id="ARBA00022984"/>
    </source>
</evidence>
<feature type="transmembrane region" description="Helical" evidence="8">
    <location>
        <begin position="476"/>
        <end position="496"/>
    </location>
</feature>
<reference evidence="10 11" key="1">
    <citation type="submission" date="2016-10" db="EMBL/GenBank/DDBJ databases">
        <authorList>
            <person name="de Groot N.N."/>
        </authorList>
    </citation>
    <scope>NUCLEOTIDE SEQUENCE [LARGE SCALE GENOMIC DNA]</scope>
    <source>
        <strain evidence="10 11">ML2</strain>
    </source>
</reference>
<evidence type="ECO:0000256" key="9">
    <source>
        <dbReference type="PIRNR" id="PIRNR002869"/>
    </source>
</evidence>
<feature type="transmembrane region" description="Helical" evidence="8">
    <location>
        <begin position="162"/>
        <end position="184"/>
    </location>
</feature>
<evidence type="ECO:0000256" key="4">
    <source>
        <dbReference type="ARBA" id="ARBA00022960"/>
    </source>
</evidence>
<dbReference type="UniPathway" id="UPA00219"/>
<comment type="similarity">
    <text evidence="8 9">Belongs to the MurJ/MviN family.</text>
</comment>
<keyword evidence="8 9" id="KW-0961">Cell wall biogenesis/degradation</keyword>
<dbReference type="GO" id="GO:0008360">
    <property type="term" value="P:regulation of cell shape"/>
    <property type="evidence" value="ECO:0007669"/>
    <property type="project" value="UniProtKB-UniRule"/>
</dbReference>
<keyword evidence="6 8" id="KW-1133">Transmembrane helix</keyword>
<dbReference type="GO" id="GO:0005886">
    <property type="term" value="C:plasma membrane"/>
    <property type="evidence" value="ECO:0007669"/>
    <property type="project" value="UniProtKB-SubCell"/>
</dbReference>
<feature type="transmembrane region" description="Helical" evidence="8">
    <location>
        <begin position="15"/>
        <end position="35"/>
    </location>
</feature>
<feature type="transmembrane region" description="Helical" evidence="8">
    <location>
        <begin position="386"/>
        <end position="403"/>
    </location>
</feature>
<dbReference type="Pfam" id="PF03023">
    <property type="entry name" value="MurJ"/>
    <property type="match status" value="1"/>
</dbReference>
<evidence type="ECO:0000313" key="10">
    <source>
        <dbReference type="EMBL" id="SFN57721.1"/>
    </source>
</evidence>
<keyword evidence="2 8" id="KW-1003">Cell membrane</keyword>
<feature type="transmembrane region" description="Helical" evidence="8">
    <location>
        <begin position="227"/>
        <end position="244"/>
    </location>
</feature>
<dbReference type="GO" id="GO:0071555">
    <property type="term" value="P:cell wall organization"/>
    <property type="evidence" value="ECO:0007669"/>
    <property type="project" value="UniProtKB-UniRule"/>
</dbReference>